<feature type="transmembrane region" description="Helical" evidence="14">
    <location>
        <begin position="185"/>
        <end position="208"/>
    </location>
</feature>
<dbReference type="GeneID" id="108632109"/>
<keyword evidence="11 14" id="KW-0275">Fatty acid biosynthesis</keyword>
<accession>A0AAJ7JF59</accession>
<comment type="similarity">
    <text evidence="3 14">Belongs to the very long-chain fatty acids dehydratase HACD family.</text>
</comment>
<dbReference type="PANTHER" id="PTHR11035">
    <property type="entry name" value="VERY-LONG-CHAIN (3R)-3-HYDROXYACYL-COA DEHYDRATASE"/>
    <property type="match status" value="1"/>
</dbReference>
<gene>
    <name evidence="16" type="primary">LOC108632109</name>
</gene>
<comment type="caution">
    <text evidence="14">Lacks conserved residue(s) required for the propagation of feature annotation.</text>
</comment>
<feature type="transmembrane region" description="Helical" evidence="14">
    <location>
        <begin position="108"/>
        <end position="128"/>
    </location>
</feature>
<reference evidence="16" key="1">
    <citation type="submission" date="2025-08" db="UniProtKB">
        <authorList>
            <consortium name="RefSeq"/>
        </authorList>
    </citation>
    <scope>IDENTIFICATION</scope>
    <source>
        <tissue evidence="16">Whole body</tissue>
    </source>
</reference>
<organism evidence="15 16">
    <name type="scientific">Ceratina calcarata</name>
    <dbReference type="NCBI Taxonomy" id="156304"/>
    <lineage>
        <taxon>Eukaryota</taxon>
        <taxon>Metazoa</taxon>
        <taxon>Ecdysozoa</taxon>
        <taxon>Arthropoda</taxon>
        <taxon>Hexapoda</taxon>
        <taxon>Insecta</taxon>
        <taxon>Pterygota</taxon>
        <taxon>Neoptera</taxon>
        <taxon>Endopterygota</taxon>
        <taxon>Hymenoptera</taxon>
        <taxon>Apocrita</taxon>
        <taxon>Aculeata</taxon>
        <taxon>Apoidea</taxon>
        <taxon>Anthophila</taxon>
        <taxon>Apidae</taxon>
        <taxon>Ceratina</taxon>
        <taxon>Zadontomerus</taxon>
    </lineage>
</organism>
<evidence type="ECO:0000256" key="11">
    <source>
        <dbReference type="ARBA" id="ARBA00023160"/>
    </source>
</evidence>
<evidence type="ECO:0000256" key="6">
    <source>
        <dbReference type="ARBA" id="ARBA00022692"/>
    </source>
</evidence>
<name>A0AAJ7JF59_9HYME</name>
<feature type="transmembrane region" description="Helical" evidence="14">
    <location>
        <begin position="76"/>
        <end position="96"/>
    </location>
</feature>
<evidence type="ECO:0000256" key="10">
    <source>
        <dbReference type="ARBA" id="ARBA00023136"/>
    </source>
</evidence>
<comment type="subcellular location">
    <subcellularLocation>
        <location evidence="14">Endoplasmic reticulum membrane</location>
        <topology evidence="14">Multi-pass membrane protein</topology>
    </subcellularLocation>
    <subcellularLocation>
        <location evidence="1">Membrane</location>
        <topology evidence="1">Multi-pass membrane protein</topology>
    </subcellularLocation>
</comment>
<feature type="transmembrane region" description="Helical" evidence="14">
    <location>
        <begin position="140"/>
        <end position="165"/>
    </location>
</feature>
<evidence type="ECO:0000256" key="2">
    <source>
        <dbReference type="ARBA" id="ARBA00005194"/>
    </source>
</evidence>
<evidence type="ECO:0000256" key="8">
    <source>
        <dbReference type="ARBA" id="ARBA00022989"/>
    </source>
</evidence>
<keyword evidence="7 14" id="KW-0276">Fatty acid metabolism</keyword>
<keyword evidence="10 14" id="KW-0472">Membrane</keyword>
<keyword evidence="15" id="KW-1185">Reference proteome</keyword>
<dbReference type="EC" id="4.2.1.134" evidence="4 14"/>
<keyword evidence="12 14" id="KW-0456">Lyase</keyword>
<dbReference type="GO" id="GO:0030497">
    <property type="term" value="P:fatty acid elongation"/>
    <property type="evidence" value="ECO:0007669"/>
    <property type="project" value="TreeGrafter"/>
</dbReference>
<evidence type="ECO:0000256" key="13">
    <source>
        <dbReference type="ARBA" id="ARBA00036671"/>
    </source>
</evidence>
<proteinExistence type="inferred from homology"/>
<evidence type="ECO:0000256" key="1">
    <source>
        <dbReference type="ARBA" id="ARBA00004141"/>
    </source>
</evidence>
<dbReference type="Proteomes" id="UP000694925">
    <property type="component" value="Unplaced"/>
</dbReference>
<dbReference type="GO" id="GO:0005789">
    <property type="term" value="C:endoplasmic reticulum membrane"/>
    <property type="evidence" value="ECO:0007669"/>
    <property type="project" value="UniProtKB-SubCell"/>
</dbReference>
<dbReference type="KEGG" id="ccal:108632109"/>
<evidence type="ECO:0000256" key="12">
    <source>
        <dbReference type="ARBA" id="ARBA00023239"/>
    </source>
</evidence>
<evidence type="ECO:0000313" key="16">
    <source>
        <dbReference type="RefSeq" id="XP_017891925.1"/>
    </source>
</evidence>
<keyword evidence="6 14" id="KW-0812">Transmembrane</keyword>
<keyword evidence="8 14" id="KW-1133">Transmembrane helix</keyword>
<dbReference type="Pfam" id="PF04387">
    <property type="entry name" value="PTPLA"/>
    <property type="match status" value="1"/>
</dbReference>
<evidence type="ECO:0000256" key="14">
    <source>
        <dbReference type="RuleBase" id="RU363109"/>
    </source>
</evidence>
<evidence type="ECO:0000256" key="9">
    <source>
        <dbReference type="ARBA" id="ARBA00023098"/>
    </source>
</evidence>
<dbReference type="PANTHER" id="PTHR11035:SF3">
    <property type="entry name" value="VERY-LONG-CHAIN (3R)-3-HYDROXYACYL-COA DEHYDRATASE"/>
    <property type="match status" value="1"/>
</dbReference>
<comment type="pathway">
    <text evidence="2 14">Lipid metabolism; fatty acid biosynthesis.</text>
</comment>
<keyword evidence="14" id="KW-0256">Endoplasmic reticulum</keyword>
<evidence type="ECO:0000313" key="15">
    <source>
        <dbReference type="Proteomes" id="UP000694925"/>
    </source>
</evidence>
<dbReference type="GO" id="GO:0102158">
    <property type="term" value="F:very-long-chain (3R)-3-hydroxyacyl-CoA dehydratase activity"/>
    <property type="evidence" value="ECO:0007669"/>
    <property type="project" value="UniProtKB-EC"/>
</dbReference>
<sequence>MKSKSSSNVGQLYLKTYNLTQVLGWSYIFYKFLTNDFHSSSNADLWNSVKWPVIIFQHAAALEVIHAALGLVKSGVLITFVQVLSRVAVVSGVILATPEKYASSSIGIPLAISAWSITEIIRYFFYFMSLNGSVPYFLTWLRYTLFIALYPIGVTGELLCTYQAVRYASEHPDALSYRLPNSWNFIFSYYFILVFQMLLYIPFFPQLYMHMFAQRRKILGSDTSKKSR</sequence>
<keyword evidence="9 14" id="KW-0443">Lipid metabolism</keyword>
<dbReference type="GO" id="GO:0042761">
    <property type="term" value="P:very long-chain fatty acid biosynthetic process"/>
    <property type="evidence" value="ECO:0007669"/>
    <property type="project" value="TreeGrafter"/>
</dbReference>
<protein>
    <recommendedName>
        <fullName evidence="4 14">Very-long-chain (3R)-3-hydroxyacyl-CoA dehydratase</fullName>
        <ecNumber evidence="4 14">4.2.1.134</ecNumber>
    </recommendedName>
</protein>
<dbReference type="GO" id="GO:0030148">
    <property type="term" value="P:sphingolipid biosynthetic process"/>
    <property type="evidence" value="ECO:0007669"/>
    <property type="project" value="TreeGrafter"/>
</dbReference>
<evidence type="ECO:0000256" key="4">
    <source>
        <dbReference type="ARBA" id="ARBA00013122"/>
    </source>
</evidence>
<comment type="function">
    <text evidence="14">Catalyzes the third of the four reactions of the long-chain fatty acids elongation cycle. This endoplasmic reticulum-bound enzymatic process, allows the addition of two carbons to the chain of long- and very long-chain fatty acids/VLCFAs per cycle. This enzyme catalyzes the dehydration of the 3-hydroxyacyl-CoA intermediate into trans-2,3-enoyl-CoA, within each cycle of fatty acid elongation. Thereby, it participates to the production of VLCFAs of different chain lengths that are involved in multiple biological processes as precursors of membrane lipids and lipid mediators.</text>
</comment>
<dbReference type="AlphaFoldDB" id="A0AAJ7JF59"/>
<dbReference type="CTD" id="9200"/>
<comment type="catalytic activity">
    <reaction evidence="13 14">
        <text>a very-long-chain (3R)-3-hydroxyacyl-CoA = a very-long-chain (2E)-enoyl-CoA + H2O</text>
        <dbReference type="Rhea" id="RHEA:45812"/>
        <dbReference type="ChEBI" id="CHEBI:15377"/>
        <dbReference type="ChEBI" id="CHEBI:83728"/>
        <dbReference type="ChEBI" id="CHEBI:85440"/>
        <dbReference type="EC" id="4.2.1.134"/>
    </reaction>
</comment>
<keyword evidence="5 14" id="KW-0444">Lipid biosynthesis</keyword>
<dbReference type="InterPro" id="IPR007482">
    <property type="entry name" value="Tyr_Pase-like_PTPLA"/>
</dbReference>
<dbReference type="RefSeq" id="XP_017891925.1">
    <property type="nucleotide sequence ID" value="XM_018036436.2"/>
</dbReference>
<evidence type="ECO:0000256" key="7">
    <source>
        <dbReference type="ARBA" id="ARBA00022832"/>
    </source>
</evidence>
<evidence type="ECO:0000256" key="3">
    <source>
        <dbReference type="ARBA" id="ARBA00007811"/>
    </source>
</evidence>
<evidence type="ECO:0000256" key="5">
    <source>
        <dbReference type="ARBA" id="ARBA00022516"/>
    </source>
</evidence>